<keyword evidence="4 12" id="KW-0835">Urea cycle</keyword>
<proteinExistence type="inferred from homology"/>
<dbReference type="PANTHER" id="PTHR43782">
    <property type="entry name" value="ARGINASE"/>
    <property type="match status" value="1"/>
</dbReference>
<evidence type="ECO:0000256" key="8">
    <source>
        <dbReference type="ARBA" id="ARBA00023211"/>
    </source>
</evidence>
<dbReference type="InterPro" id="IPR006035">
    <property type="entry name" value="Ureohydrolase"/>
</dbReference>
<evidence type="ECO:0000256" key="1">
    <source>
        <dbReference type="ARBA" id="ARBA00005098"/>
    </source>
</evidence>
<dbReference type="Gene3D" id="3.40.800.10">
    <property type="entry name" value="Ureohydrolase domain"/>
    <property type="match status" value="1"/>
</dbReference>
<keyword evidence="5 12" id="KW-0056">Arginine metabolism</keyword>
<keyword evidence="8 12" id="KW-0464">Manganese</keyword>
<evidence type="ECO:0000256" key="10">
    <source>
        <dbReference type="PROSITE-ProRule" id="PRU00742"/>
    </source>
</evidence>
<dbReference type="InterPro" id="IPR020855">
    <property type="entry name" value="Ureohydrolase_Mn_BS"/>
</dbReference>
<comment type="cofactor">
    <cofactor evidence="12">
        <name>Mn(2+)</name>
        <dbReference type="ChEBI" id="CHEBI:29035"/>
    </cofactor>
    <text evidence="12">Binds 2 manganese ions per subunit.</text>
</comment>
<dbReference type="PROSITE" id="PS01053">
    <property type="entry name" value="ARGINASE_1"/>
    <property type="match status" value="1"/>
</dbReference>
<protein>
    <recommendedName>
        <fullName evidence="3 12">Arginase</fullName>
        <ecNumber evidence="2 12">3.5.3.1</ecNumber>
    </recommendedName>
</protein>
<name>A0AA88XUV6_PINIB</name>
<dbReference type="EC" id="3.5.3.1" evidence="2 12"/>
<dbReference type="PROSITE" id="PS51409">
    <property type="entry name" value="ARGINASE_2"/>
    <property type="match status" value="1"/>
</dbReference>
<evidence type="ECO:0000256" key="6">
    <source>
        <dbReference type="ARBA" id="ARBA00022723"/>
    </source>
</evidence>
<evidence type="ECO:0000256" key="12">
    <source>
        <dbReference type="RuleBase" id="RU361159"/>
    </source>
</evidence>
<evidence type="ECO:0000313" key="14">
    <source>
        <dbReference type="Proteomes" id="UP001186944"/>
    </source>
</evidence>
<dbReference type="InterPro" id="IPR014033">
    <property type="entry name" value="Arginase"/>
</dbReference>
<dbReference type="PRINTS" id="PR00116">
    <property type="entry name" value="ARGINASE"/>
</dbReference>
<evidence type="ECO:0000256" key="7">
    <source>
        <dbReference type="ARBA" id="ARBA00022801"/>
    </source>
</evidence>
<dbReference type="AlphaFoldDB" id="A0AA88XUV6"/>
<keyword evidence="14" id="KW-1185">Reference proteome</keyword>
<dbReference type="GO" id="GO:0005634">
    <property type="term" value="C:nucleus"/>
    <property type="evidence" value="ECO:0007669"/>
    <property type="project" value="TreeGrafter"/>
</dbReference>
<dbReference type="GO" id="GO:0005829">
    <property type="term" value="C:cytosol"/>
    <property type="evidence" value="ECO:0007669"/>
    <property type="project" value="TreeGrafter"/>
</dbReference>
<evidence type="ECO:0000313" key="13">
    <source>
        <dbReference type="EMBL" id="KAK3092282.1"/>
    </source>
</evidence>
<sequence length="390" mass="42978">MTSLSLKVRPMKTLDLDTPPRRFHVVDRVFIWESHHKLPKTRLTEHYKLTISKNFVKMPFFLNDRSSKVGVIGVPIHMGQPRPGTEHGPEAMREGGLISKLEGLGLDVEDQGDLFLEKHDEDIHDHPAKNVKNVGSASSQIADSVYNTIKSGRTCLALGGDHSMAIGSIYGHSLAEPDHVVIWVDAHADINTPLTSSSGNMHGMPLSFLVKEVQPYLPDIPHFDNIKPCLSAKNIAYIGLRDVDPGERYIIEKLGIHSFSMTEVDKFGIKDCVEKALHAVDPEGNKPIHLSFDIDALDPSLAPSTGTPVPGGLSIREGNYIAEELAATGRLTCVDLAEVNPKLGNDRDNETTVRSAITIIQHCFGNRRQGVYPKDYKFPIPEKVVLPMPS</sequence>
<dbReference type="FunFam" id="3.40.800.10:FF:000005">
    <property type="entry name" value="Arginase"/>
    <property type="match status" value="1"/>
</dbReference>
<gene>
    <name evidence="13" type="ORF">FSP39_000708</name>
</gene>
<dbReference type="GO" id="GO:0030145">
    <property type="term" value="F:manganese ion binding"/>
    <property type="evidence" value="ECO:0007669"/>
    <property type="project" value="TreeGrafter"/>
</dbReference>
<evidence type="ECO:0000256" key="5">
    <source>
        <dbReference type="ARBA" id="ARBA00022503"/>
    </source>
</evidence>
<dbReference type="CDD" id="cd09989">
    <property type="entry name" value="Arginase"/>
    <property type="match status" value="1"/>
</dbReference>
<comment type="caution">
    <text evidence="13">The sequence shown here is derived from an EMBL/GenBank/DDBJ whole genome shotgun (WGS) entry which is preliminary data.</text>
</comment>
<accession>A0AA88XUV6</accession>
<dbReference type="Proteomes" id="UP001186944">
    <property type="component" value="Unassembled WGS sequence"/>
</dbReference>
<evidence type="ECO:0000256" key="11">
    <source>
        <dbReference type="RuleBase" id="RU003684"/>
    </source>
</evidence>
<evidence type="ECO:0000256" key="9">
    <source>
        <dbReference type="ARBA" id="ARBA00047391"/>
    </source>
</evidence>
<comment type="pathway">
    <text evidence="1 12">Nitrogen metabolism; urea cycle; L-ornithine and urea from L-arginine: step 1/1.</text>
</comment>
<dbReference type="EMBL" id="VSWD01000009">
    <property type="protein sequence ID" value="KAK3092282.1"/>
    <property type="molecule type" value="Genomic_DNA"/>
</dbReference>
<comment type="catalytic activity">
    <reaction evidence="9 12">
        <text>L-arginine + H2O = urea + L-ornithine</text>
        <dbReference type="Rhea" id="RHEA:20569"/>
        <dbReference type="ChEBI" id="CHEBI:15377"/>
        <dbReference type="ChEBI" id="CHEBI:16199"/>
        <dbReference type="ChEBI" id="CHEBI:32682"/>
        <dbReference type="ChEBI" id="CHEBI:46911"/>
        <dbReference type="EC" id="3.5.3.1"/>
    </reaction>
</comment>
<dbReference type="GO" id="GO:0000050">
    <property type="term" value="P:urea cycle"/>
    <property type="evidence" value="ECO:0007669"/>
    <property type="project" value="UniProtKB-KW"/>
</dbReference>
<dbReference type="Pfam" id="PF00491">
    <property type="entry name" value="Arginase"/>
    <property type="match status" value="1"/>
</dbReference>
<evidence type="ECO:0000256" key="2">
    <source>
        <dbReference type="ARBA" id="ARBA00012168"/>
    </source>
</evidence>
<evidence type="ECO:0000256" key="3">
    <source>
        <dbReference type="ARBA" id="ARBA00018123"/>
    </source>
</evidence>
<dbReference type="GO" id="GO:0004053">
    <property type="term" value="F:arginase activity"/>
    <property type="evidence" value="ECO:0007669"/>
    <property type="project" value="UniProtKB-EC"/>
</dbReference>
<dbReference type="PANTHER" id="PTHR43782:SF3">
    <property type="entry name" value="ARGINASE"/>
    <property type="match status" value="1"/>
</dbReference>
<dbReference type="GO" id="GO:0010121">
    <property type="term" value="P:L-arginine catabolic process to proline via ornithine"/>
    <property type="evidence" value="ECO:0007669"/>
    <property type="project" value="UniProtKB-ARBA"/>
</dbReference>
<reference evidence="13" key="1">
    <citation type="submission" date="2019-08" db="EMBL/GenBank/DDBJ databases">
        <title>The improved chromosome-level genome for the pearl oyster Pinctada fucata martensii using PacBio sequencing and Hi-C.</title>
        <authorList>
            <person name="Zheng Z."/>
        </authorList>
    </citation>
    <scope>NUCLEOTIDE SEQUENCE</scope>
    <source>
        <strain evidence="13">ZZ-2019</strain>
        <tissue evidence="13">Adductor muscle</tissue>
    </source>
</reference>
<keyword evidence="6 12" id="KW-0479">Metal-binding</keyword>
<keyword evidence="7 11" id="KW-0378">Hydrolase</keyword>
<comment type="similarity">
    <text evidence="10 11">Belongs to the arginase family.</text>
</comment>
<dbReference type="SUPFAM" id="SSF52768">
    <property type="entry name" value="Arginase/deacetylase"/>
    <property type="match status" value="1"/>
</dbReference>
<organism evidence="13 14">
    <name type="scientific">Pinctada imbricata</name>
    <name type="common">Atlantic pearl-oyster</name>
    <name type="synonym">Pinctada martensii</name>
    <dbReference type="NCBI Taxonomy" id="66713"/>
    <lineage>
        <taxon>Eukaryota</taxon>
        <taxon>Metazoa</taxon>
        <taxon>Spiralia</taxon>
        <taxon>Lophotrochozoa</taxon>
        <taxon>Mollusca</taxon>
        <taxon>Bivalvia</taxon>
        <taxon>Autobranchia</taxon>
        <taxon>Pteriomorphia</taxon>
        <taxon>Pterioida</taxon>
        <taxon>Pterioidea</taxon>
        <taxon>Pteriidae</taxon>
        <taxon>Pinctada</taxon>
    </lineage>
</organism>
<evidence type="ECO:0000256" key="4">
    <source>
        <dbReference type="ARBA" id="ARBA00022436"/>
    </source>
</evidence>
<dbReference type="NCBIfam" id="TIGR01229">
    <property type="entry name" value="rocF_arginase"/>
    <property type="match status" value="1"/>
</dbReference>
<dbReference type="InterPro" id="IPR023696">
    <property type="entry name" value="Ureohydrolase_dom_sf"/>
</dbReference>